<dbReference type="InterPro" id="IPR034660">
    <property type="entry name" value="DinB/YfiT-like"/>
</dbReference>
<comment type="caution">
    <text evidence="1">The sequence shown here is derived from an EMBL/GenBank/DDBJ whole genome shotgun (WGS) entry which is preliminary data.</text>
</comment>
<accession>A0A1E3SL90</accession>
<dbReference type="Gene3D" id="1.20.120.450">
    <property type="entry name" value="dinb family like domain"/>
    <property type="match status" value="1"/>
</dbReference>
<dbReference type="RefSeq" id="WP_069417563.1">
    <property type="nucleotide sequence ID" value="NZ_CBCRZH010000023.1"/>
</dbReference>
<gene>
    <name evidence="1" type="ORF">BST27_05265</name>
</gene>
<dbReference type="SUPFAM" id="SSF109854">
    <property type="entry name" value="DinB/YfiT-like putative metalloenzymes"/>
    <property type="match status" value="1"/>
</dbReference>
<dbReference type="OrthoDB" id="3669840at2"/>
<dbReference type="EMBL" id="MVHT01000009">
    <property type="protein sequence ID" value="ORB09544.1"/>
    <property type="molecule type" value="Genomic_DNA"/>
</dbReference>
<keyword evidence="2" id="KW-1185">Reference proteome</keyword>
<sequence>MKGATKADILAALDDSGKRFVSLVRGLDPDRAARPVPGLAWTAVETAAHVVTVLGRLLGDRRRATTNGGVAELNATCLSEYTDRAINDIADRLEANLRTVIDRVYFKVDFDRQYPFHGGSTISGGGGARWILCELLVHGYDIAAATGNEWEIPAAAASIAIRGPAESMNRLVESKTSTRHRVHLGNDDTVEFVAPSAPRPAGDESIDAQPDELLLGFFGRIEVSDPRLAVVLADLPHM</sequence>
<evidence type="ECO:0000313" key="1">
    <source>
        <dbReference type="EMBL" id="ORB09544.1"/>
    </source>
</evidence>
<dbReference type="Proteomes" id="UP000192739">
    <property type="component" value="Unassembled WGS sequence"/>
</dbReference>
<name>A0A1E3SL90_MYCIE</name>
<protein>
    <submittedName>
        <fullName evidence="1">Uncharacterized protein</fullName>
    </submittedName>
</protein>
<proteinExistence type="predicted"/>
<evidence type="ECO:0000313" key="2">
    <source>
        <dbReference type="Proteomes" id="UP000192739"/>
    </source>
</evidence>
<reference evidence="1 2" key="1">
    <citation type="submission" date="2017-02" db="EMBL/GenBank/DDBJ databases">
        <title>The new phylogeny of genus Mycobacterium.</title>
        <authorList>
            <person name="Tortoli E."/>
            <person name="Trovato A."/>
            <person name="Cirillo D.M."/>
        </authorList>
    </citation>
    <scope>NUCLEOTIDE SEQUENCE [LARGE SCALE GENOMIC DNA]</scope>
    <source>
        <strain evidence="1 2">DSM 44049</strain>
    </source>
</reference>
<dbReference type="AlphaFoldDB" id="A0A1E3SL90"/>
<organism evidence="1 2">
    <name type="scientific">Mycobacterium intermedium</name>
    <dbReference type="NCBI Taxonomy" id="28445"/>
    <lineage>
        <taxon>Bacteria</taxon>
        <taxon>Bacillati</taxon>
        <taxon>Actinomycetota</taxon>
        <taxon>Actinomycetes</taxon>
        <taxon>Mycobacteriales</taxon>
        <taxon>Mycobacteriaceae</taxon>
        <taxon>Mycobacterium</taxon>
        <taxon>Mycobacterium simiae complex</taxon>
    </lineage>
</organism>